<evidence type="ECO:0000313" key="2">
    <source>
        <dbReference type="EMBL" id="PRO65980.1"/>
    </source>
</evidence>
<name>A0A2P6MI89_ALKUR</name>
<dbReference type="AlphaFoldDB" id="A0A2P6MI89"/>
<sequence>MPWTMNDYPSSLKNLPTLVRKKAIDIANTMLEEGYKEGDAIPIATEQAKKWHEDASEQEKKELEQASQKEIKQADGDSSARPELNEKNVLVEPHENGWAVRTRSAEQASDVFDKKEDAVNRAKEIAENKETRVEIFKHDGSHQEDWTPSSR</sequence>
<dbReference type="Proteomes" id="UP000243650">
    <property type="component" value="Unassembled WGS sequence"/>
</dbReference>
<dbReference type="OrthoDB" id="8858565at2"/>
<dbReference type="RefSeq" id="WP_105958664.1">
    <property type="nucleotide sequence ID" value="NZ_PVNS01000005.1"/>
</dbReference>
<feature type="compositionally biased region" description="Basic and acidic residues" evidence="1">
    <location>
        <begin position="49"/>
        <end position="86"/>
    </location>
</feature>
<reference evidence="2 3" key="1">
    <citation type="submission" date="2018-03" db="EMBL/GenBank/DDBJ databases">
        <title>Bacillus urumqiensis sp. nov., a moderately haloalkaliphilic bacterium isolated from a salt lake.</title>
        <authorList>
            <person name="Zhao B."/>
            <person name="Liao Z."/>
        </authorList>
    </citation>
    <scope>NUCLEOTIDE SEQUENCE [LARGE SCALE GENOMIC DNA]</scope>
    <source>
        <strain evidence="2 3">BZ-SZ-XJ18</strain>
    </source>
</reference>
<accession>A0A2P6MI89</accession>
<evidence type="ECO:0008006" key="4">
    <source>
        <dbReference type="Google" id="ProtNLM"/>
    </source>
</evidence>
<feature type="region of interest" description="Disordered" evidence="1">
    <location>
        <begin position="49"/>
        <end position="112"/>
    </location>
</feature>
<gene>
    <name evidence="2" type="ORF">C6I21_06660</name>
</gene>
<organism evidence="2 3">
    <name type="scientific">Alkalicoccus urumqiensis</name>
    <name type="common">Bacillus urumqiensis</name>
    <dbReference type="NCBI Taxonomy" id="1548213"/>
    <lineage>
        <taxon>Bacteria</taxon>
        <taxon>Bacillati</taxon>
        <taxon>Bacillota</taxon>
        <taxon>Bacilli</taxon>
        <taxon>Bacillales</taxon>
        <taxon>Bacillaceae</taxon>
        <taxon>Alkalicoccus</taxon>
    </lineage>
</organism>
<proteinExistence type="predicted"/>
<keyword evidence="3" id="KW-1185">Reference proteome</keyword>
<dbReference type="Pfam" id="PF09954">
    <property type="entry name" value="DUF2188"/>
    <property type="match status" value="1"/>
</dbReference>
<comment type="caution">
    <text evidence="2">The sequence shown here is derived from an EMBL/GenBank/DDBJ whole genome shotgun (WGS) entry which is preliminary data.</text>
</comment>
<evidence type="ECO:0000256" key="1">
    <source>
        <dbReference type="SAM" id="MobiDB-lite"/>
    </source>
</evidence>
<protein>
    <recommendedName>
        <fullName evidence="4">DUF2188 domain-containing protein</fullName>
    </recommendedName>
</protein>
<dbReference type="InterPro" id="IPR018691">
    <property type="entry name" value="DUF2188"/>
</dbReference>
<dbReference type="EMBL" id="PVNS01000005">
    <property type="protein sequence ID" value="PRO65980.1"/>
    <property type="molecule type" value="Genomic_DNA"/>
</dbReference>
<evidence type="ECO:0000313" key="3">
    <source>
        <dbReference type="Proteomes" id="UP000243650"/>
    </source>
</evidence>